<dbReference type="Gene3D" id="3.40.50.1360">
    <property type="match status" value="1"/>
</dbReference>
<feature type="domain" description="HTH deoR-type" evidence="3">
    <location>
        <begin position="14"/>
        <end position="69"/>
    </location>
</feature>
<dbReference type="EMBL" id="JACOON010000008">
    <property type="protein sequence ID" value="MBC5649475.1"/>
    <property type="molecule type" value="Genomic_DNA"/>
</dbReference>
<evidence type="ECO:0000313" key="5">
    <source>
        <dbReference type="Proteomes" id="UP000606889"/>
    </source>
</evidence>
<dbReference type="PROSITE" id="PS51000">
    <property type="entry name" value="HTH_DEOR_2"/>
    <property type="match status" value="1"/>
</dbReference>
<dbReference type="SMART" id="SM00420">
    <property type="entry name" value="HTH_DEOR"/>
    <property type="match status" value="1"/>
</dbReference>
<evidence type="ECO:0000313" key="4">
    <source>
        <dbReference type="EMBL" id="MBC5649475.1"/>
    </source>
</evidence>
<dbReference type="Pfam" id="PF08220">
    <property type="entry name" value="HTH_DeoR"/>
    <property type="match status" value="1"/>
</dbReference>
<evidence type="ECO:0000259" key="3">
    <source>
        <dbReference type="PROSITE" id="PS51000"/>
    </source>
</evidence>
<keyword evidence="5" id="KW-1185">Reference proteome</keyword>
<dbReference type="SUPFAM" id="SSF46785">
    <property type="entry name" value="Winged helix' DNA-binding domain"/>
    <property type="match status" value="1"/>
</dbReference>
<comment type="caution">
    <text evidence="4">The sequence shown here is derived from an EMBL/GenBank/DDBJ whole genome shotgun (WGS) entry which is preliminary data.</text>
</comment>
<sequence length="272" mass="30657">MDSHTNGNKKRLSIEKRKQYILSLLDKQGSVTVSELSECFQMSDVSIRKLLIAMENESLLQRTWGGATKLTRATNELSYPMRETRNLAEKIAIAKAAYGYIEDGDAVYLDSGTTTLELAKMIAQGDKQNLLIATNALDHARELQVNPELNVIMVGGEIRPDVRACSGYITNDIIRQLIFDKGFIGVEHISLEHSFTTPNMRDAELKRTIIQSSKQNYVLADYSKFWNDSLVQIVPLQQIYRVITDWHMPDTERALFVEKGIDITAAVSPALF</sequence>
<dbReference type="Gene3D" id="1.10.10.10">
    <property type="entry name" value="Winged helix-like DNA-binding domain superfamily/Winged helix DNA-binding domain"/>
    <property type="match status" value="1"/>
</dbReference>
<dbReference type="InterPro" id="IPR036388">
    <property type="entry name" value="WH-like_DNA-bd_sf"/>
</dbReference>
<name>A0ABR7EI74_9FIRM</name>
<accession>A0ABR7EI74</accession>
<dbReference type="Proteomes" id="UP000606889">
    <property type="component" value="Unassembled WGS sequence"/>
</dbReference>
<dbReference type="SUPFAM" id="SSF100950">
    <property type="entry name" value="NagB/RpiA/CoA transferase-like"/>
    <property type="match status" value="1"/>
</dbReference>
<keyword evidence="2" id="KW-0804">Transcription</keyword>
<dbReference type="PANTHER" id="PTHR30363">
    <property type="entry name" value="HTH-TYPE TRANSCRIPTIONAL REGULATOR SRLR-RELATED"/>
    <property type="match status" value="1"/>
</dbReference>
<dbReference type="PANTHER" id="PTHR30363:SF44">
    <property type="entry name" value="AGA OPERON TRANSCRIPTIONAL REPRESSOR-RELATED"/>
    <property type="match status" value="1"/>
</dbReference>
<dbReference type="InterPro" id="IPR001034">
    <property type="entry name" value="DeoR_HTH"/>
</dbReference>
<evidence type="ECO:0000256" key="1">
    <source>
        <dbReference type="ARBA" id="ARBA00023015"/>
    </source>
</evidence>
<dbReference type="InterPro" id="IPR037171">
    <property type="entry name" value="NagB/RpiA_transferase-like"/>
</dbReference>
<reference evidence="4 5" key="1">
    <citation type="submission" date="2020-08" db="EMBL/GenBank/DDBJ databases">
        <title>Genome public.</title>
        <authorList>
            <person name="Liu C."/>
            <person name="Sun Q."/>
        </authorList>
    </citation>
    <scope>NUCLEOTIDE SEQUENCE [LARGE SCALE GENOMIC DNA]</scope>
    <source>
        <strain evidence="4 5">NSJ-35</strain>
    </source>
</reference>
<dbReference type="InterPro" id="IPR050313">
    <property type="entry name" value="Carb_Metab_HTH_regulators"/>
</dbReference>
<dbReference type="SMART" id="SM01134">
    <property type="entry name" value="DeoRC"/>
    <property type="match status" value="1"/>
</dbReference>
<gene>
    <name evidence="4" type="ORF">H8S18_14095</name>
</gene>
<keyword evidence="1" id="KW-0805">Transcription regulation</keyword>
<dbReference type="Pfam" id="PF00455">
    <property type="entry name" value="DeoRC"/>
    <property type="match status" value="1"/>
</dbReference>
<proteinExistence type="predicted"/>
<dbReference type="InterPro" id="IPR014036">
    <property type="entry name" value="DeoR-like_C"/>
</dbReference>
<dbReference type="InterPro" id="IPR036390">
    <property type="entry name" value="WH_DNA-bd_sf"/>
</dbReference>
<dbReference type="RefSeq" id="WP_186858925.1">
    <property type="nucleotide sequence ID" value="NZ_JACOON010000008.1"/>
</dbReference>
<organism evidence="4 5">
    <name type="scientific">Christensenella tenuis</name>
    <dbReference type="NCBI Taxonomy" id="2763033"/>
    <lineage>
        <taxon>Bacteria</taxon>
        <taxon>Bacillati</taxon>
        <taxon>Bacillota</taxon>
        <taxon>Clostridia</taxon>
        <taxon>Christensenellales</taxon>
        <taxon>Christensenellaceae</taxon>
        <taxon>Christensenella</taxon>
    </lineage>
</organism>
<evidence type="ECO:0000256" key="2">
    <source>
        <dbReference type="ARBA" id="ARBA00023163"/>
    </source>
</evidence>
<protein>
    <submittedName>
        <fullName evidence="4">DeoR/GlpR transcriptional regulator</fullName>
    </submittedName>
</protein>